<protein>
    <recommendedName>
        <fullName evidence="6">RCC1-like domain-containing protein</fullName>
    </recommendedName>
</protein>
<evidence type="ECO:0000259" key="6">
    <source>
        <dbReference type="Pfam" id="PF25390"/>
    </source>
</evidence>
<reference evidence="7 8" key="1">
    <citation type="journal article" date="2023" name="Microbiol. Spectr.">
        <title>Symbiosis of Carpenter Bees with Uncharacterized Lactic Acid Bacteria Showing NAD Auxotrophy.</title>
        <authorList>
            <person name="Kawasaki S."/>
            <person name="Ozawa K."/>
            <person name="Mori T."/>
            <person name="Yamamoto A."/>
            <person name="Ito M."/>
            <person name="Ohkuma M."/>
            <person name="Sakamoto M."/>
            <person name="Matsutani M."/>
        </authorList>
    </citation>
    <scope>NUCLEOTIDE SEQUENCE [LARGE SCALE GENOMIC DNA]</scope>
    <source>
        <strain evidence="7 8">KimH</strain>
    </source>
</reference>
<dbReference type="PRINTS" id="PR00633">
    <property type="entry name" value="RCCNDNSATION"/>
</dbReference>
<dbReference type="SUPFAM" id="SSF50985">
    <property type="entry name" value="RCC1/BLIP-II"/>
    <property type="match status" value="1"/>
</dbReference>
<feature type="region of interest" description="Disordered" evidence="4">
    <location>
        <begin position="495"/>
        <end position="582"/>
    </location>
</feature>
<proteinExistence type="predicted"/>
<feature type="domain" description="RCC1-like" evidence="6">
    <location>
        <begin position="5"/>
        <end position="277"/>
    </location>
</feature>
<keyword evidence="2" id="KW-0344">Guanine-nucleotide releasing factor</keyword>
<accession>A0ABN6SE49</accession>
<dbReference type="InterPro" id="IPR000408">
    <property type="entry name" value="Reg_chr_condens"/>
</dbReference>
<keyword evidence="3" id="KW-0677">Repeat</keyword>
<dbReference type="Gene3D" id="2.60.40.4270">
    <property type="entry name" value="Listeria-Bacteroides repeat domain"/>
    <property type="match status" value="1"/>
</dbReference>
<dbReference type="InterPro" id="IPR042229">
    <property type="entry name" value="Listeria/Bacterioides_rpt_sf"/>
</dbReference>
<dbReference type="Pfam" id="PF09479">
    <property type="entry name" value="Flg_new"/>
    <property type="match status" value="1"/>
</dbReference>
<dbReference type="Gene3D" id="2.130.10.30">
    <property type="entry name" value="Regulator of chromosome condensation 1/beta-lactamase-inhibitor protein II"/>
    <property type="match status" value="2"/>
</dbReference>
<evidence type="ECO:0000256" key="3">
    <source>
        <dbReference type="ARBA" id="ARBA00022737"/>
    </source>
</evidence>
<dbReference type="EMBL" id="AP026800">
    <property type="protein sequence ID" value="BDR53934.1"/>
    <property type="molecule type" value="Genomic_DNA"/>
</dbReference>
<comment type="subcellular location">
    <subcellularLocation>
        <location evidence="1">Cell envelope</location>
    </subcellularLocation>
</comment>
<evidence type="ECO:0000256" key="2">
    <source>
        <dbReference type="ARBA" id="ARBA00022658"/>
    </source>
</evidence>
<dbReference type="Proteomes" id="UP001321748">
    <property type="component" value="Chromosome"/>
</dbReference>
<evidence type="ECO:0000256" key="5">
    <source>
        <dbReference type="SAM" id="Phobius"/>
    </source>
</evidence>
<evidence type="ECO:0000256" key="1">
    <source>
        <dbReference type="ARBA" id="ARBA00004196"/>
    </source>
</evidence>
<feature type="transmembrane region" description="Helical" evidence="5">
    <location>
        <begin position="657"/>
        <end position="676"/>
    </location>
</feature>
<organism evidence="7 8">
    <name type="scientific">Bombiscardovia apis</name>
    <dbReference type="NCBI Taxonomy" id="2932182"/>
    <lineage>
        <taxon>Bacteria</taxon>
        <taxon>Bacillati</taxon>
        <taxon>Actinomycetota</taxon>
        <taxon>Actinomycetes</taxon>
        <taxon>Bifidobacteriales</taxon>
        <taxon>Bifidobacteriaceae</taxon>
        <taxon>Bombiscardovia</taxon>
    </lineage>
</organism>
<keyword evidence="8" id="KW-1185">Reference proteome</keyword>
<evidence type="ECO:0000313" key="8">
    <source>
        <dbReference type="Proteomes" id="UP001321748"/>
    </source>
</evidence>
<dbReference type="Pfam" id="PF25390">
    <property type="entry name" value="WD40_RLD"/>
    <property type="match status" value="1"/>
</dbReference>
<dbReference type="InterPro" id="IPR058923">
    <property type="entry name" value="RCC1-like_dom"/>
</dbReference>
<dbReference type="PANTHER" id="PTHR45982:SF1">
    <property type="entry name" value="REGULATOR OF CHROMOSOME CONDENSATION"/>
    <property type="match status" value="1"/>
</dbReference>
<gene>
    <name evidence="7" type="ORF">KIMH_00450</name>
</gene>
<dbReference type="InterPro" id="IPR013378">
    <property type="entry name" value="InlB-like_B-rpt"/>
</dbReference>
<keyword evidence="5" id="KW-0812">Transmembrane</keyword>
<feature type="compositionally biased region" description="Basic and acidic residues" evidence="4">
    <location>
        <begin position="495"/>
        <end position="506"/>
    </location>
</feature>
<dbReference type="InterPro" id="IPR009091">
    <property type="entry name" value="RCC1/BLIP-II"/>
</dbReference>
<dbReference type="PANTHER" id="PTHR45982">
    <property type="entry name" value="REGULATOR OF CHROMOSOME CONDENSATION"/>
    <property type="match status" value="1"/>
</dbReference>
<evidence type="ECO:0000256" key="4">
    <source>
        <dbReference type="SAM" id="MobiDB-lite"/>
    </source>
</evidence>
<keyword evidence="5" id="KW-1133">Transmembrane helix</keyword>
<dbReference type="PROSITE" id="PS50012">
    <property type="entry name" value="RCC1_3"/>
    <property type="match status" value="4"/>
</dbReference>
<dbReference type="InterPro" id="IPR051553">
    <property type="entry name" value="Ran_GTPase-activating"/>
</dbReference>
<name>A0ABN6SE49_9BIFI</name>
<sequence>MHTPPNVRFIQIGTGDSQNSIALGNDGNVYTWGYSKEGQSGLGSKGGRSVPARVPLPWGVGRFIQIQAGNDFNIALADNGRVYSWGCNSRLIYDPGQKTPYGNLGVGDNKHRYVPTPVVGIPNHVRITSISAGSYSAYALGNDGNIYAWGFNDYGQLGIGNSTVSLTAAPVRPPAGLRWTSLTTGGNNTFATTNNGVRYAWGANGGLWGNGSKNGSSRPVVHNILMPPGVGITQMNSKGAHTLAIGSNQKTYAWGSNLVGGLGTGNTVESTVPVEVRVPNGVAFISVATSTLSSFAIGNDGGAYAWGRGRNGQIGDGHMQDRLTPVRVGGRLHIERVIIDGQLTPGTSEIVSGIWRGSTQRHQPGDVIVSVEWTLDDILYPAEPLRYTFLAIYTVAFNLSGAPGNPPGNQYIVVGSKASPPGAPTWYDHHFTGWYLDGHPYNFNEPVNRHMTLTAGWEYYNFALTPNTGPVEGGTLVTITANTIHTFSQFNRKLEPQPEAEHNDAEAEHDDAEAEHNDADSQPDQTVEAASVEEGESKTENETENETEKQADDKQDNDSKRESDTTAKRQTPKFEPRTPANVVITGVTIDGQAPQTGPTYNPLHDGWDITTPPHMAGPVTVTISWTLSGVPQNNRELTYTYTSLILPEAGSTPIERLGGTSLLALGLAATTFYAALHQRKRRQHKTAQHRQLLQ</sequence>
<evidence type="ECO:0000313" key="7">
    <source>
        <dbReference type="EMBL" id="BDR53934.1"/>
    </source>
</evidence>
<feature type="compositionally biased region" description="Basic and acidic residues" evidence="4">
    <location>
        <begin position="535"/>
        <end position="576"/>
    </location>
</feature>
<dbReference type="Pfam" id="PF00415">
    <property type="entry name" value="RCC1"/>
    <property type="match status" value="1"/>
</dbReference>
<keyword evidence="5" id="KW-0472">Membrane</keyword>